<evidence type="ECO:0000259" key="2">
    <source>
        <dbReference type="Pfam" id="PF01408"/>
    </source>
</evidence>
<organism evidence="4 5">
    <name type="scientific">Dyadobacter sandarakinus</name>
    <dbReference type="NCBI Taxonomy" id="2747268"/>
    <lineage>
        <taxon>Bacteria</taxon>
        <taxon>Pseudomonadati</taxon>
        <taxon>Bacteroidota</taxon>
        <taxon>Cytophagia</taxon>
        <taxon>Cytophagales</taxon>
        <taxon>Spirosomataceae</taxon>
        <taxon>Dyadobacter</taxon>
    </lineage>
</organism>
<dbReference type="InterPro" id="IPR036291">
    <property type="entry name" value="NAD(P)-bd_dom_sf"/>
</dbReference>
<dbReference type="SUPFAM" id="SSF55347">
    <property type="entry name" value="Glyceraldehyde-3-phosphate dehydrogenase-like, C-terminal domain"/>
    <property type="match status" value="1"/>
</dbReference>
<keyword evidence="5" id="KW-1185">Reference proteome</keyword>
<dbReference type="SUPFAM" id="SSF51735">
    <property type="entry name" value="NAD(P)-binding Rossmann-fold domains"/>
    <property type="match status" value="1"/>
</dbReference>
<dbReference type="Proteomes" id="UP000612680">
    <property type="component" value="Chromosome"/>
</dbReference>
<evidence type="ECO:0000313" key="4">
    <source>
        <dbReference type="EMBL" id="QRR00877.1"/>
    </source>
</evidence>
<dbReference type="InterPro" id="IPR055170">
    <property type="entry name" value="GFO_IDH_MocA-like_dom"/>
</dbReference>
<dbReference type="PANTHER" id="PTHR43818:SF11">
    <property type="entry name" value="BCDNA.GH03377"/>
    <property type="match status" value="1"/>
</dbReference>
<evidence type="ECO:0000313" key="5">
    <source>
        <dbReference type="Proteomes" id="UP000612680"/>
    </source>
</evidence>
<gene>
    <name evidence="4" type="ORF">HWI92_08155</name>
</gene>
<accession>A0ABX7I5R4</accession>
<reference evidence="4 5" key="1">
    <citation type="submission" date="2020-06" db="EMBL/GenBank/DDBJ databases">
        <title>Dyadobacter sandarakinus sp. nov., isolated from the soil of the Arctic Yellow River Station.</title>
        <authorList>
            <person name="Zhang Y."/>
            <person name="Peng F."/>
        </authorList>
    </citation>
    <scope>NUCLEOTIDE SEQUENCE [LARGE SCALE GENOMIC DNA]</scope>
    <source>
        <strain evidence="4 5">Q3-56</strain>
    </source>
</reference>
<dbReference type="Pfam" id="PF22725">
    <property type="entry name" value="GFO_IDH_MocA_C3"/>
    <property type="match status" value="1"/>
</dbReference>
<proteinExistence type="predicted"/>
<dbReference type="PANTHER" id="PTHR43818">
    <property type="entry name" value="BCDNA.GH03377"/>
    <property type="match status" value="1"/>
</dbReference>
<evidence type="ECO:0000259" key="3">
    <source>
        <dbReference type="Pfam" id="PF22725"/>
    </source>
</evidence>
<feature type="domain" description="Gfo/Idh/MocA-like oxidoreductase N-terminal" evidence="2">
    <location>
        <begin position="4"/>
        <end position="124"/>
    </location>
</feature>
<dbReference type="Gene3D" id="3.40.50.720">
    <property type="entry name" value="NAD(P)-binding Rossmann-like Domain"/>
    <property type="match status" value="1"/>
</dbReference>
<protein>
    <submittedName>
        <fullName evidence="4">Gfo/Idh/MocA family oxidoreductase</fullName>
    </submittedName>
</protein>
<name>A0ABX7I5R4_9BACT</name>
<dbReference type="InterPro" id="IPR000683">
    <property type="entry name" value="Gfo/Idh/MocA-like_OxRdtase_N"/>
</dbReference>
<dbReference type="RefSeq" id="WP_204662570.1">
    <property type="nucleotide sequence ID" value="NZ_CP056775.1"/>
</dbReference>
<dbReference type="Gene3D" id="3.30.360.10">
    <property type="entry name" value="Dihydrodipicolinate Reductase, domain 2"/>
    <property type="match status" value="1"/>
</dbReference>
<dbReference type="InterPro" id="IPR050463">
    <property type="entry name" value="Gfo/Idh/MocA_oxidrdct_glycsds"/>
</dbReference>
<dbReference type="Pfam" id="PF01408">
    <property type="entry name" value="GFO_IDH_MocA"/>
    <property type="match status" value="1"/>
</dbReference>
<evidence type="ECO:0000256" key="1">
    <source>
        <dbReference type="ARBA" id="ARBA00023002"/>
    </source>
</evidence>
<feature type="domain" description="GFO/IDH/MocA-like oxidoreductase" evidence="3">
    <location>
        <begin position="132"/>
        <end position="259"/>
    </location>
</feature>
<sequence length="335" mass="36915">MDQINWGIIGCGNVTEVKSGPAFGLVGNSRLVAVMRRDAVKAADYAARHQVPRWYSDADALIADPDVNAIYIATPPDAHEALALKAIAAGKPVYIEKPMGRNAAECNRINEAAKLAGVPVFVAYYRRALDYFLKVKELVDKGLIGDIRFVDITLQWQPYEEETGPDASPRWRVFPEISGGGHFHDLASHQFDFLEFLLGPVRSAQGFAKNQAGLYPADDIVVANFEFESGVLGKGSWCFTVSKEQREDQAVIVGSKGRITFSFFEKFDIKLENEEGTVLFHIPYPAHVQQPLISQMVAELRGEGTCPSTGVTGARANLIMDQICENGSRHENQQI</sequence>
<keyword evidence="1" id="KW-0560">Oxidoreductase</keyword>
<dbReference type="EMBL" id="CP056775">
    <property type="protein sequence ID" value="QRR00877.1"/>
    <property type="molecule type" value="Genomic_DNA"/>
</dbReference>